<feature type="domain" description="Arc-like DNA binding" evidence="1">
    <location>
        <begin position="2"/>
        <end position="49"/>
    </location>
</feature>
<proteinExistence type="predicted"/>
<dbReference type="Gene3D" id="1.10.1220.10">
    <property type="entry name" value="Met repressor-like"/>
    <property type="match status" value="1"/>
</dbReference>
<protein>
    <recommendedName>
        <fullName evidence="1">Arc-like DNA binding domain-containing protein</fullName>
    </recommendedName>
</protein>
<name>A0A1Y1QDD1_9GAMM</name>
<dbReference type="InterPro" id="IPR013321">
    <property type="entry name" value="Arc_rbn_hlx_hlx"/>
</dbReference>
<dbReference type="STRING" id="1123401.GCA_000621325_03554"/>
<dbReference type="SUPFAM" id="SSF47598">
    <property type="entry name" value="Ribbon-helix-helix"/>
    <property type="match status" value="1"/>
</dbReference>
<organism evidence="2 3">
    <name type="scientific">Thiothrix lacustris</name>
    <dbReference type="NCBI Taxonomy" id="525917"/>
    <lineage>
        <taxon>Bacteria</taxon>
        <taxon>Pseudomonadati</taxon>
        <taxon>Pseudomonadota</taxon>
        <taxon>Gammaproteobacteria</taxon>
        <taxon>Thiotrichales</taxon>
        <taxon>Thiotrichaceae</taxon>
        <taxon>Thiothrix</taxon>
    </lineage>
</organism>
<comment type="caution">
    <text evidence="2">The sequence shown here is derived from an EMBL/GenBank/DDBJ whole genome shotgun (WGS) entry which is preliminary data.</text>
</comment>
<dbReference type="GO" id="GO:0006355">
    <property type="term" value="P:regulation of DNA-templated transcription"/>
    <property type="evidence" value="ECO:0007669"/>
    <property type="project" value="InterPro"/>
</dbReference>
<dbReference type="Proteomes" id="UP000192491">
    <property type="component" value="Unassembled WGS sequence"/>
</dbReference>
<dbReference type="InterPro" id="IPR010985">
    <property type="entry name" value="Ribbon_hlx_hlx"/>
</dbReference>
<reference evidence="2 3" key="1">
    <citation type="submission" date="2017-01" db="EMBL/GenBank/DDBJ databases">
        <title>Novel large sulfur bacteria in the metagenomes of groundwater-fed chemosynthetic microbial mats in the Lake Huron basin.</title>
        <authorList>
            <person name="Sharrar A.M."/>
            <person name="Flood B.E."/>
            <person name="Bailey J.V."/>
            <person name="Jones D.S."/>
            <person name="Biddanda B."/>
            <person name="Ruberg S.A."/>
            <person name="Marcus D.N."/>
            <person name="Dick G.J."/>
        </authorList>
    </citation>
    <scope>NUCLEOTIDE SEQUENCE [LARGE SCALE GENOMIC DNA]</scope>
    <source>
        <strain evidence="2">A8</strain>
    </source>
</reference>
<dbReference type="GO" id="GO:0003677">
    <property type="term" value="F:DNA binding"/>
    <property type="evidence" value="ECO:0007669"/>
    <property type="project" value="InterPro"/>
</dbReference>
<dbReference type="AlphaFoldDB" id="A0A1Y1QDD1"/>
<gene>
    <name evidence="2" type="ORF">BWK73_40640</name>
</gene>
<accession>A0A1Y1QDD1</accession>
<dbReference type="InterPro" id="IPR005569">
    <property type="entry name" value="Arc_DNA-bd_dom"/>
</dbReference>
<evidence type="ECO:0000313" key="3">
    <source>
        <dbReference type="Proteomes" id="UP000192491"/>
    </source>
</evidence>
<dbReference type="EMBL" id="MTEJ01000432">
    <property type="protein sequence ID" value="OQX03092.1"/>
    <property type="molecule type" value="Genomic_DNA"/>
</dbReference>
<evidence type="ECO:0000259" key="1">
    <source>
        <dbReference type="Pfam" id="PF03869"/>
    </source>
</evidence>
<evidence type="ECO:0000313" key="2">
    <source>
        <dbReference type="EMBL" id="OQX03092.1"/>
    </source>
</evidence>
<sequence length="87" mass="10079">MSRDVNPFGLRMPAEVKEELEKLAEQNRRSLNAEIVVRLEQSIRQEGRLCITAEELRKLIRDELRAAKNLPDQIDGDPLPPYVVRKL</sequence>
<dbReference type="Pfam" id="PF03869">
    <property type="entry name" value="Arc"/>
    <property type="match status" value="1"/>
</dbReference>